<keyword evidence="2" id="KW-0812">Transmembrane</keyword>
<protein>
    <recommendedName>
        <fullName evidence="6">Protein tyrosine phosphatase receptor type C-associated protein</fullName>
    </recommendedName>
</protein>
<keyword evidence="5" id="KW-1185">Reference proteome</keyword>
<evidence type="ECO:0000256" key="2">
    <source>
        <dbReference type="SAM" id="Phobius"/>
    </source>
</evidence>
<organism evidence="4 5">
    <name type="scientific">Engystomops pustulosus</name>
    <name type="common">Tungara frog</name>
    <name type="synonym">Physalaemus pustulosus</name>
    <dbReference type="NCBI Taxonomy" id="76066"/>
    <lineage>
        <taxon>Eukaryota</taxon>
        <taxon>Metazoa</taxon>
        <taxon>Chordata</taxon>
        <taxon>Craniata</taxon>
        <taxon>Vertebrata</taxon>
        <taxon>Euteleostomi</taxon>
        <taxon>Amphibia</taxon>
        <taxon>Batrachia</taxon>
        <taxon>Anura</taxon>
        <taxon>Neobatrachia</taxon>
        <taxon>Hyloidea</taxon>
        <taxon>Leptodactylidae</taxon>
        <taxon>Leiuperinae</taxon>
        <taxon>Engystomops</taxon>
    </lineage>
</organism>
<comment type="caution">
    <text evidence="4">The sequence shown here is derived from an EMBL/GenBank/DDBJ whole genome shotgun (WGS) entry which is preliminary data.</text>
</comment>
<reference evidence="4" key="1">
    <citation type="thesis" date="2020" institute="ProQuest LLC" country="789 East Eisenhower Parkway, Ann Arbor, MI, USA">
        <title>Comparative Genomics and Chromosome Evolution.</title>
        <authorList>
            <person name="Mudd A.B."/>
        </authorList>
    </citation>
    <scope>NUCLEOTIDE SEQUENCE</scope>
    <source>
        <strain evidence="4">237g6f4</strain>
        <tissue evidence="4">Blood</tissue>
    </source>
</reference>
<keyword evidence="3" id="KW-0732">Signal</keyword>
<feature type="region of interest" description="Disordered" evidence="1">
    <location>
        <begin position="76"/>
        <end position="114"/>
    </location>
</feature>
<evidence type="ECO:0000256" key="1">
    <source>
        <dbReference type="SAM" id="MobiDB-lite"/>
    </source>
</evidence>
<evidence type="ECO:0000313" key="4">
    <source>
        <dbReference type="EMBL" id="KAG8536693.1"/>
    </source>
</evidence>
<dbReference type="PANTHER" id="PTHR15312">
    <property type="entry name" value="PROTEIN TYROSINE PHOSPHATASE RECEPTOR TYPE C-ASSOCIATED PROTEIN"/>
    <property type="match status" value="1"/>
</dbReference>
<keyword evidence="2" id="KW-0472">Membrane</keyword>
<dbReference type="InterPro" id="IPR016553">
    <property type="entry name" value="PTPRCAP"/>
</dbReference>
<feature type="signal peptide" evidence="3">
    <location>
        <begin position="1"/>
        <end position="16"/>
    </location>
</feature>
<sequence length="114" mass="12920">MVGAWLSLLPVIQAEASHQDSAGTMTVVLLLFLLILLCVALIVAWKRLINTEGGEDYHPQELWGRARDVMQNIKSRWSHGGRDEEVNTVEDNQDGEDEEEEEEAMYEEHDITAL</sequence>
<name>A0AAV6YRR0_ENGPU</name>
<feature type="transmembrane region" description="Helical" evidence="2">
    <location>
        <begin position="26"/>
        <end position="45"/>
    </location>
</feature>
<dbReference type="EMBL" id="WNYA01039430">
    <property type="protein sequence ID" value="KAG8536693.1"/>
    <property type="molecule type" value="Genomic_DNA"/>
</dbReference>
<gene>
    <name evidence="4" type="ORF">GDO81_025840</name>
</gene>
<feature type="compositionally biased region" description="Acidic residues" evidence="1">
    <location>
        <begin position="86"/>
        <end position="105"/>
    </location>
</feature>
<keyword evidence="2" id="KW-1133">Transmembrane helix</keyword>
<evidence type="ECO:0000256" key="3">
    <source>
        <dbReference type="SAM" id="SignalP"/>
    </source>
</evidence>
<feature type="chain" id="PRO_5043697876" description="Protein tyrosine phosphatase receptor type C-associated protein" evidence="3">
    <location>
        <begin position="17"/>
        <end position="114"/>
    </location>
</feature>
<evidence type="ECO:0008006" key="6">
    <source>
        <dbReference type="Google" id="ProtNLM"/>
    </source>
</evidence>
<dbReference type="PANTHER" id="PTHR15312:SF1">
    <property type="entry name" value="PROTEIN TYROSINE PHOSPHATASE RECEPTOR TYPE C-ASSOCIATED PROTEIN"/>
    <property type="match status" value="1"/>
</dbReference>
<proteinExistence type="predicted"/>
<dbReference type="AlphaFoldDB" id="A0AAV6YRR0"/>
<accession>A0AAV6YRR0</accession>
<evidence type="ECO:0000313" key="5">
    <source>
        <dbReference type="Proteomes" id="UP000824782"/>
    </source>
</evidence>
<dbReference type="Proteomes" id="UP000824782">
    <property type="component" value="Unassembled WGS sequence"/>
</dbReference>